<dbReference type="AlphaFoldDB" id="A0A0D4BWC5"/>
<evidence type="ECO:0000256" key="6">
    <source>
        <dbReference type="SAM" id="Phobius"/>
    </source>
</evidence>
<dbReference type="PATRIC" id="fig|1618207.4.peg.402"/>
<evidence type="ECO:0000313" key="9">
    <source>
        <dbReference type="Proteomes" id="UP000061839"/>
    </source>
</evidence>
<dbReference type="SUPFAM" id="SSF161111">
    <property type="entry name" value="Cation efflux protein transmembrane domain-like"/>
    <property type="match status" value="1"/>
</dbReference>
<dbReference type="Pfam" id="PF01545">
    <property type="entry name" value="Cation_efflux"/>
    <property type="match status" value="1"/>
</dbReference>
<dbReference type="GO" id="GO:0016020">
    <property type="term" value="C:membrane"/>
    <property type="evidence" value="ECO:0007669"/>
    <property type="project" value="UniProtKB-SubCell"/>
</dbReference>
<feature type="transmembrane region" description="Helical" evidence="6">
    <location>
        <begin position="168"/>
        <end position="188"/>
    </location>
</feature>
<feature type="transmembrane region" description="Helical" evidence="6">
    <location>
        <begin position="77"/>
        <end position="100"/>
    </location>
</feature>
<evidence type="ECO:0000313" key="8">
    <source>
        <dbReference type="EMBL" id="AJT40608.1"/>
    </source>
</evidence>
<reference evidence="8 9" key="1">
    <citation type="journal article" date="2015" name="Genome Announc.">
        <title>Complete Genome Sequencing of Protease-Producing Novel Arthrobacter sp. Strain IHBB 11108 Using PacBio Single-Molecule Real-Time Sequencing Technology.</title>
        <authorList>
            <person name="Kiran S."/>
            <person name="Swarnkar M.K."/>
            <person name="Pal M."/>
            <person name="Thakur R."/>
            <person name="Tewari R."/>
            <person name="Singh A.K."/>
            <person name="Gulati A."/>
        </authorList>
    </citation>
    <scope>NUCLEOTIDE SEQUENCE [LARGE SCALE GENOMIC DNA]</scope>
    <source>
        <strain evidence="8 9">IHBB 11108</strain>
    </source>
</reference>
<keyword evidence="2" id="KW-0813">Transport</keyword>
<dbReference type="OrthoDB" id="9806522at2"/>
<evidence type="ECO:0000256" key="5">
    <source>
        <dbReference type="ARBA" id="ARBA00023136"/>
    </source>
</evidence>
<dbReference type="STRING" id="1618207.UM93_01965"/>
<keyword evidence="5 6" id="KW-0472">Membrane</keyword>
<dbReference type="InterPro" id="IPR058533">
    <property type="entry name" value="Cation_efflux_TM"/>
</dbReference>
<keyword evidence="4 6" id="KW-1133">Transmembrane helix</keyword>
<keyword evidence="9" id="KW-1185">Reference proteome</keyword>
<evidence type="ECO:0000259" key="7">
    <source>
        <dbReference type="Pfam" id="PF01545"/>
    </source>
</evidence>
<keyword evidence="3 6" id="KW-0812">Transmembrane</keyword>
<dbReference type="InterPro" id="IPR040177">
    <property type="entry name" value="SLC30A9"/>
</dbReference>
<dbReference type="GO" id="GO:0006829">
    <property type="term" value="P:zinc ion transport"/>
    <property type="evidence" value="ECO:0007669"/>
    <property type="project" value="InterPro"/>
</dbReference>
<dbReference type="InterPro" id="IPR002524">
    <property type="entry name" value="Cation_efflux"/>
</dbReference>
<accession>A0A0D4BWC5</accession>
<feature type="transmembrane region" description="Helical" evidence="6">
    <location>
        <begin position="6"/>
        <end position="30"/>
    </location>
</feature>
<dbReference type="Proteomes" id="UP000061839">
    <property type="component" value="Chromosome"/>
</dbReference>
<dbReference type="PANTHER" id="PTHR13414">
    <property type="entry name" value="HUEL-CATION TRANSPORTER"/>
    <property type="match status" value="1"/>
</dbReference>
<dbReference type="InterPro" id="IPR027469">
    <property type="entry name" value="Cation_efflux_TMD_sf"/>
</dbReference>
<protein>
    <submittedName>
        <fullName evidence="8">Cation diffusion facilitator family transporter</fullName>
    </submittedName>
</protein>
<sequence>MSTEGGNRAIIAALSANLAIAVLKFLAFLLTRSSSMLAESIHSVADSGNQLLLLVGGKRAAKQASPQHPFGYGRERYIYAFIVSIVLFSVGGLFALYEAWEKFHDPHGFEGPWWWVPLVVLLGAIVLEGFSFRTAIKESNHTRGKRSWVNFVRTAKAPELPVVLLEDAAALLGLLFALFGVSLTLLTGDGMWDAIGTALIGLLLVAVAVVLAVETKSLLLGESATADHVKAIEGALVGPGVDKIIHLKTLHLGPEELLVAAKIAVADSATGTAIAKAINDAEQRVRAAVPIAKVIYLEPDIYTAQQTSSTTPVAP</sequence>
<dbReference type="EMBL" id="CP011005">
    <property type="protein sequence ID" value="AJT40608.1"/>
    <property type="molecule type" value="Genomic_DNA"/>
</dbReference>
<evidence type="ECO:0000256" key="4">
    <source>
        <dbReference type="ARBA" id="ARBA00022989"/>
    </source>
</evidence>
<evidence type="ECO:0000256" key="1">
    <source>
        <dbReference type="ARBA" id="ARBA00004141"/>
    </source>
</evidence>
<dbReference type="Gene3D" id="1.20.1510.10">
    <property type="entry name" value="Cation efflux protein transmembrane domain"/>
    <property type="match status" value="1"/>
</dbReference>
<feature type="transmembrane region" description="Helical" evidence="6">
    <location>
        <begin position="112"/>
        <end position="136"/>
    </location>
</feature>
<dbReference type="NCBIfam" id="TIGR01297">
    <property type="entry name" value="CDF"/>
    <property type="match status" value="1"/>
</dbReference>
<comment type="subcellular location">
    <subcellularLocation>
        <location evidence="1">Membrane</location>
        <topology evidence="1">Multi-pass membrane protein</topology>
    </subcellularLocation>
</comment>
<gene>
    <name evidence="8" type="ORF">UM93_01965</name>
</gene>
<feature type="transmembrane region" description="Helical" evidence="6">
    <location>
        <begin position="194"/>
        <end position="213"/>
    </location>
</feature>
<dbReference type="GO" id="GO:0008324">
    <property type="term" value="F:monoatomic cation transmembrane transporter activity"/>
    <property type="evidence" value="ECO:0007669"/>
    <property type="project" value="InterPro"/>
</dbReference>
<dbReference type="PANTHER" id="PTHR13414:SF9">
    <property type="entry name" value="PROTON-COUPLED ZINC ANTIPORTER SLC30A9, MITOCHONDRIAL"/>
    <property type="match status" value="1"/>
</dbReference>
<dbReference type="KEGG" id="ari:UM93_01965"/>
<proteinExistence type="predicted"/>
<evidence type="ECO:0000256" key="3">
    <source>
        <dbReference type="ARBA" id="ARBA00022692"/>
    </source>
</evidence>
<evidence type="ECO:0000256" key="2">
    <source>
        <dbReference type="ARBA" id="ARBA00022448"/>
    </source>
</evidence>
<feature type="domain" description="Cation efflux protein transmembrane" evidence="7">
    <location>
        <begin position="10"/>
        <end position="220"/>
    </location>
</feature>
<dbReference type="HOGENOM" id="CLU_021126_0_1_11"/>
<organism evidence="8 9">
    <name type="scientific">Psychromicrobium lacuslunae</name>
    <dbReference type="NCBI Taxonomy" id="1618207"/>
    <lineage>
        <taxon>Bacteria</taxon>
        <taxon>Bacillati</taxon>
        <taxon>Actinomycetota</taxon>
        <taxon>Actinomycetes</taxon>
        <taxon>Micrococcales</taxon>
        <taxon>Micrococcaceae</taxon>
        <taxon>Psychromicrobium</taxon>
    </lineage>
</organism>
<dbReference type="RefSeq" id="WP_045073335.1">
    <property type="nucleotide sequence ID" value="NZ_CP011005.1"/>
</dbReference>
<name>A0A0D4BWC5_9MICC</name>